<accession>A0A7R8D1G1</accession>
<dbReference type="EMBL" id="HG994585">
    <property type="protein sequence ID" value="CAF2968764.1"/>
    <property type="molecule type" value="Genomic_DNA"/>
</dbReference>
<proteinExistence type="predicted"/>
<protein>
    <submittedName>
        <fullName evidence="1">(salmon louse) hypothetical protein</fullName>
    </submittedName>
</protein>
<name>A0A7R8D1G1_LEPSM</name>
<reference evidence="1" key="1">
    <citation type="submission" date="2021-02" db="EMBL/GenBank/DDBJ databases">
        <authorList>
            <person name="Bekaert M."/>
        </authorList>
    </citation>
    <scope>NUCLEOTIDE SEQUENCE</scope>
    <source>
        <strain evidence="1">IoA-00</strain>
    </source>
</reference>
<dbReference type="AlphaFoldDB" id="A0A7R8D1G1"/>
<evidence type="ECO:0000313" key="1">
    <source>
        <dbReference type="EMBL" id="CAF2968764.1"/>
    </source>
</evidence>
<gene>
    <name evidence="1" type="ORF">LSAA_12233</name>
</gene>
<dbReference type="PANTHER" id="PTHR46880">
    <property type="entry name" value="RAS-ASSOCIATING DOMAIN-CONTAINING PROTEIN"/>
    <property type="match status" value="1"/>
</dbReference>
<sequence length="215" mass="24377">MRQTNPKTANGYLYPAFSWKQIPHSDSCMKSSPGKEGIDYTTLINENKRRSETRRVGFGCKIFNRAWFGKIFVPSEAQAIKECVNEMINCIIQSLGGSILVCLGADGASVMVGQFTGVTELLRSEYFHWLMYIHCTAHRINLLVNDKIKESKFANDIMSTINSLMMEEEFRIRFDSKTIKILKSLDALDASKTCSLNNDTLGYLICVGQAYNEWK</sequence>
<dbReference type="PANTHER" id="PTHR46880:SF5">
    <property type="entry name" value="DUF4371 DOMAIN-CONTAINING PROTEIN"/>
    <property type="match status" value="1"/>
</dbReference>
<evidence type="ECO:0000313" key="2">
    <source>
        <dbReference type="Proteomes" id="UP000675881"/>
    </source>
</evidence>
<dbReference type="Proteomes" id="UP000675881">
    <property type="component" value="Chromosome 6"/>
</dbReference>
<organism evidence="1 2">
    <name type="scientific">Lepeophtheirus salmonis</name>
    <name type="common">Salmon louse</name>
    <name type="synonym">Caligus salmonis</name>
    <dbReference type="NCBI Taxonomy" id="72036"/>
    <lineage>
        <taxon>Eukaryota</taxon>
        <taxon>Metazoa</taxon>
        <taxon>Ecdysozoa</taxon>
        <taxon>Arthropoda</taxon>
        <taxon>Crustacea</taxon>
        <taxon>Multicrustacea</taxon>
        <taxon>Hexanauplia</taxon>
        <taxon>Copepoda</taxon>
        <taxon>Siphonostomatoida</taxon>
        <taxon>Caligidae</taxon>
        <taxon>Lepeophtheirus</taxon>
    </lineage>
</organism>
<keyword evidence="2" id="KW-1185">Reference proteome</keyword>